<dbReference type="Pfam" id="PF13391">
    <property type="entry name" value="HNH_2"/>
    <property type="match status" value="1"/>
</dbReference>
<evidence type="ECO:0000259" key="1">
    <source>
        <dbReference type="Pfam" id="PF13391"/>
    </source>
</evidence>
<keyword evidence="2" id="KW-0255">Endonuclease</keyword>
<sequence>MYIDENIIRFTYDFSTVNWENNSGKCSGTIYFDVFDQTGEILNWCIKFKKIKIDTYTTPSWFEKNNSNFRYRESLFKKLWNDTITQEKRPSQKSNNIFELDDMQIELVNEWFKFNYKSTFKNIIAIIAGNNPTGSFTDPNTAQIYISNNNIDEKYRKNFIMFFDKILKITKNSNKETSFLENYKLEPIKIGYIDFLKNKNDTLINLLDELCGYNVVNKNSKTKQYILNIENKFDPLIKSKQQLKNKISDYRNSKNLPDLNYFEISSTIYQKAHIKGVSLIQKEKFEELNELCNLHFFKNKLNEEKYAEKKNEIFDSTKKEIMSKDNLLKMSPNIHILFDNDYLVVSIF</sequence>
<dbReference type="NCBIfam" id="NF045952">
    <property type="entry name" value="MAG4270_fam"/>
    <property type="match status" value="1"/>
</dbReference>
<keyword evidence="2" id="KW-0540">Nuclease</keyword>
<gene>
    <name evidence="2" type="ORF">LQ356_01370</name>
</gene>
<protein>
    <submittedName>
        <fullName evidence="2">HNH endonuclease</fullName>
    </submittedName>
</protein>
<feature type="domain" description="HNH nuclease" evidence="1">
    <location>
        <begin position="269"/>
        <end position="345"/>
    </location>
</feature>
<keyword evidence="2" id="KW-0378">Hydrolase</keyword>
<dbReference type="Proteomes" id="UP001622612">
    <property type="component" value="Chromosome"/>
</dbReference>
<proteinExistence type="predicted"/>
<dbReference type="RefSeq" id="WP_405312043.1">
    <property type="nucleotide sequence ID" value="NZ_CP088155.1"/>
</dbReference>
<name>A0ABZ2TM56_9BACT</name>
<evidence type="ECO:0000313" key="2">
    <source>
        <dbReference type="EMBL" id="WYM97535.1"/>
    </source>
</evidence>
<dbReference type="GO" id="GO:0004519">
    <property type="term" value="F:endonuclease activity"/>
    <property type="evidence" value="ECO:0007669"/>
    <property type="project" value="UniProtKB-KW"/>
</dbReference>
<organism evidence="2 3">
    <name type="scientific">Metamycoplasma faucium</name>
    <dbReference type="NCBI Taxonomy" id="56142"/>
    <lineage>
        <taxon>Bacteria</taxon>
        <taxon>Bacillati</taxon>
        <taxon>Mycoplasmatota</taxon>
        <taxon>Mycoplasmoidales</taxon>
        <taxon>Metamycoplasmataceae</taxon>
        <taxon>Metamycoplasma</taxon>
    </lineage>
</organism>
<dbReference type="EMBL" id="CP088155">
    <property type="protein sequence ID" value="WYM97535.1"/>
    <property type="molecule type" value="Genomic_DNA"/>
</dbReference>
<reference evidence="2" key="1">
    <citation type="submission" date="2021-11" db="EMBL/GenBank/DDBJ databases">
        <title>The first genome sequence of unculturable Mycoplasma faucium obtained by de novo assembly of metagenomic reads.</title>
        <authorList>
            <person name="Sabat A.J."/>
            <person name="Bathoorn E."/>
            <person name="Akkerboom V."/>
            <person name="Friedrich A.W."/>
        </authorList>
    </citation>
    <scope>NUCLEOTIDE SEQUENCE [LARGE SCALE GENOMIC DNA]</scope>
    <source>
        <strain evidence="2">UMCG-MFM1</strain>
    </source>
</reference>
<accession>A0ABZ2TM56</accession>
<evidence type="ECO:0000313" key="3">
    <source>
        <dbReference type="Proteomes" id="UP001622612"/>
    </source>
</evidence>
<dbReference type="InterPro" id="IPR003615">
    <property type="entry name" value="HNH_nuc"/>
</dbReference>
<keyword evidence="3" id="KW-1185">Reference proteome</keyword>